<dbReference type="Gene3D" id="3.80.10.10">
    <property type="entry name" value="Ribonuclease Inhibitor"/>
    <property type="match status" value="1"/>
</dbReference>
<evidence type="ECO:0000313" key="2">
    <source>
        <dbReference type="Proteomes" id="UP001266995"/>
    </source>
</evidence>
<proteinExistence type="predicted"/>
<protein>
    <submittedName>
        <fullName evidence="1">Leucine-rich repeat protein</fullName>
    </submittedName>
</protein>
<dbReference type="Pfam" id="PF13306">
    <property type="entry name" value="LRR_5"/>
    <property type="match status" value="1"/>
</dbReference>
<organism evidence="1 2">
    <name type="scientific">Bacteroides cellulosilyticus</name>
    <dbReference type="NCBI Taxonomy" id="246787"/>
    <lineage>
        <taxon>Bacteria</taxon>
        <taxon>Pseudomonadati</taxon>
        <taxon>Bacteroidota</taxon>
        <taxon>Bacteroidia</taxon>
        <taxon>Bacteroidales</taxon>
        <taxon>Bacteroidaceae</taxon>
        <taxon>Bacteroides</taxon>
    </lineage>
</organism>
<dbReference type="InterPro" id="IPR026906">
    <property type="entry name" value="LRR_5"/>
</dbReference>
<gene>
    <name evidence="1" type="ORF">RO785_28540</name>
</gene>
<dbReference type="PROSITE" id="PS00018">
    <property type="entry name" value="EF_HAND_1"/>
    <property type="match status" value="1"/>
</dbReference>
<accession>A0AAW8VRR6</accession>
<reference evidence="1" key="1">
    <citation type="submission" date="2023-08" db="EMBL/GenBank/DDBJ databases">
        <title>Reintroducing virulent viruses to syntetic microbiomes.</title>
        <authorList>
            <person name="Wilde J."/>
            <person name="Boyes R."/>
            <person name="Robinson A.V."/>
            <person name="Daisley B.A."/>
            <person name="Allen-Vercoe E."/>
        </authorList>
    </citation>
    <scope>NUCLEOTIDE SEQUENCE</scope>
    <source>
        <strain evidence="1">225I_12FAA</strain>
    </source>
</reference>
<dbReference type="RefSeq" id="WP_313753550.1">
    <property type="nucleotide sequence ID" value="NZ_JAVSNH010000006.1"/>
</dbReference>
<feature type="non-terminal residue" evidence="1">
    <location>
        <position position="1"/>
    </location>
</feature>
<dbReference type="InterPro" id="IPR018247">
    <property type="entry name" value="EF_Hand_1_Ca_BS"/>
</dbReference>
<sequence length="257" mass="28443">VLNGKITVHSKYYQDSVEELRKIFTKLNLILIGGPALRFADPEVFRVLLEATVGIDKSSRMVDYDNDGMLTEEELAAVTTLSHRRDDVYSMFVEGYNLGNELIETFDEFRYFTGLTSINGSAFTWCKSLRRISLPPNIVEIKSSAFGATAIEKLVINEGCKICGNGFISLNKKCKLIDFPSTIISIGLRPTNNGGDKLVVICRALVPPVFEGAWSYVEAGRPIAIYVPDASMLAYKSATGWSESANLIQALSTYEEQ</sequence>
<dbReference type="EMBL" id="JAVSNH010000006">
    <property type="protein sequence ID" value="MDT4514923.1"/>
    <property type="molecule type" value="Genomic_DNA"/>
</dbReference>
<evidence type="ECO:0000313" key="1">
    <source>
        <dbReference type="EMBL" id="MDT4514923.1"/>
    </source>
</evidence>
<dbReference type="Proteomes" id="UP001266995">
    <property type="component" value="Unassembled WGS sequence"/>
</dbReference>
<dbReference type="AlphaFoldDB" id="A0AAW8VRR6"/>
<name>A0AAW8VRR6_9BACE</name>
<comment type="caution">
    <text evidence="1">The sequence shown here is derived from an EMBL/GenBank/DDBJ whole genome shotgun (WGS) entry which is preliminary data.</text>
</comment>
<dbReference type="InterPro" id="IPR032675">
    <property type="entry name" value="LRR_dom_sf"/>
</dbReference>